<evidence type="ECO:0000313" key="1">
    <source>
        <dbReference type="EMBL" id="KAA6390471.1"/>
    </source>
</evidence>
<dbReference type="Proteomes" id="UP000324800">
    <property type="component" value="Unassembled WGS sequence"/>
</dbReference>
<dbReference type="EMBL" id="SNRW01003208">
    <property type="protein sequence ID" value="KAA6390471.1"/>
    <property type="molecule type" value="Genomic_DNA"/>
</dbReference>
<organism evidence="1 2">
    <name type="scientific">Streblomastix strix</name>
    <dbReference type="NCBI Taxonomy" id="222440"/>
    <lineage>
        <taxon>Eukaryota</taxon>
        <taxon>Metamonada</taxon>
        <taxon>Preaxostyla</taxon>
        <taxon>Oxymonadida</taxon>
        <taxon>Streblomastigidae</taxon>
        <taxon>Streblomastix</taxon>
    </lineage>
</organism>
<evidence type="ECO:0000313" key="2">
    <source>
        <dbReference type="Proteomes" id="UP000324800"/>
    </source>
</evidence>
<reference evidence="1 2" key="1">
    <citation type="submission" date="2019-03" db="EMBL/GenBank/DDBJ databases">
        <title>Single cell metagenomics reveals metabolic interactions within the superorganism composed of flagellate Streblomastix strix and complex community of Bacteroidetes bacteria on its surface.</title>
        <authorList>
            <person name="Treitli S.C."/>
            <person name="Kolisko M."/>
            <person name="Husnik F."/>
            <person name="Keeling P."/>
            <person name="Hampl V."/>
        </authorList>
    </citation>
    <scope>NUCLEOTIDE SEQUENCE [LARGE SCALE GENOMIC DNA]</scope>
    <source>
        <strain evidence="1">ST1C</strain>
    </source>
</reference>
<protein>
    <recommendedName>
        <fullName evidence="3">Right handed beta helix domain-containing protein</fullName>
    </recommendedName>
</protein>
<proteinExistence type="predicted"/>
<accession>A0A5J4W695</accession>
<sequence>MQISFELAGTDTECVYEKIVGITEGGCDLINRFQYNSDSIHTNSLKIVKQLYQTTNEMTDNAKIRIMKLSGPHWQEYRDSGWIALFGQMNLSLFCIDIFQGDEATLNIPVIYMDGQNSSLVLDSVSFSAINLEAAQKGVIHMVVDNSEFAATNCIFENISYTYSCVSIIRFESTTQPTLSPVKAIISGCKFKNISGQGDSNSRGGSAINAEIGKEENKKFRRNPFQLLS</sequence>
<name>A0A5J4W695_9EUKA</name>
<evidence type="ECO:0008006" key="3">
    <source>
        <dbReference type="Google" id="ProtNLM"/>
    </source>
</evidence>
<dbReference type="AlphaFoldDB" id="A0A5J4W695"/>
<comment type="caution">
    <text evidence="1">The sequence shown here is derived from an EMBL/GenBank/DDBJ whole genome shotgun (WGS) entry which is preliminary data.</text>
</comment>
<gene>
    <name evidence="1" type="ORF">EZS28_014002</name>
</gene>